<dbReference type="AlphaFoldDB" id="A0AB73T2S7"/>
<dbReference type="NCBIfam" id="TIGR00254">
    <property type="entry name" value="GGDEF"/>
    <property type="match status" value="1"/>
</dbReference>
<evidence type="ECO:0000259" key="1">
    <source>
        <dbReference type="PROSITE" id="PS50887"/>
    </source>
</evidence>
<keyword evidence="3" id="KW-1185">Reference proteome</keyword>
<dbReference type="InterPro" id="IPR043128">
    <property type="entry name" value="Rev_trsase/Diguanyl_cyclase"/>
</dbReference>
<proteinExistence type="predicted"/>
<dbReference type="InterPro" id="IPR050469">
    <property type="entry name" value="Diguanylate_Cyclase"/>
</dbReference>
<dbReference type="RefSeq" id="WP_109627423.1">
    <property type="nucleotide sequence ID" value="NZ_JANKBI010000006.1"/>
</dbReference>
<feature type="domain" description="GGDEF" evidence="1">
    <location>
        <begin position="194"/>
        <end position="327"/>
    </location>
</feature>
<evidence type="ECO:0000313" key="3">
    <source>
        <dbReference type="Proteomes" id="UP000245412"/>
    </source>
</evidence>
<dbReference type="Gene3D" id="3.30.70.270">
    <property type="match status" value="1"/>
</dbReference>
<dbReference type="PANTHER" id="PTHR45138:SF9">
    <property type="entry name" value="DIGUANYLATE CYCLASE DGCM-RELATED"/>
    <property type="match status" value="1"/>
</dbReference>
<dbReference type="InterPro" id="IPR029787">
    <property type="entry name" value="Nucleotide_cyclase"/>
</dbReference>
<dbReference type="SMART" id="SM00267">
    <property type="entry name" value="GGDEF"/>
    <property type="match status" value="1"/>
</dbReference>
<dbReference type="SUPFAM" id="SSF55073">
    <property type="entry name" value="Nucleotide cyclase"/>
    <property type="match status" value="1"/>
</dbReference>
<dbReference type="CDD" id="cd01949">
    <property type="entry name" value="GGDEF"/>
    <property type="match status" value="1"/>
</dbReference>
<dbReference type="Gene3D" id="3.10.450.50">
    <property type="match status" value="1"/>
</dbReference>
<dbReference type="SUPFAM" id="SSF54427">
    <property type="entry name" value="NTF2-like"/>
    <property type="match status" value="1"/>
</dbReference>
<dbReference type="InterPro" id="IPR037401">
    <property type="entry name" value="SnoaL-like"/>
</dbReference>
<protein>
    <submittedName>
        <fullName evidence="2">Diguanylate cyclase (GGDEF)-like protein</fullName>
    </submittedName>
</protein>
<reference evidence="2 3" key="1">
    <citation type="submission" date="2018-05" db="EMBL/GenBank/DDBJ databases">
        <authorList>
            <person name="Goeker M."/>
            <person name="Huntemann M."/>
            <person name="Clum A."/>
            <person name="Pillay M."/>
            <person name="Palaniappan K."/>
            <person name="Varghese N."/>
            <person name="Mikhailova N."/>
            <person name="Stamatis D."/>
            <person name="Reddy T."/>
            <person name="Daum C."/>
            <person name="Shapiro N."/>
            <person name="Ivanova N."/>
            <person name="Kyrpides N."/>
            <person name="Woyke T."/>
        </authorList>
    </citation>
    <scope>NUCLEOTIDE SEQUENCE [LARGE SCALE GENOMIC DNA]</scope>
    <source>
        <strain evidence="2 3">DSM 26524</strain>
    </source>
</reference>
<organism evidence="2 3">
    <name type="scientific">Murimonas intestini</name>
    <dbReference type="NCBI Taxonomy" id="1337051"/>
    <lineage>
        <taxon>Bacteria</taxon>
        <taxon>Bacillati</taxon>
        <taxon>Bacillota</taxon>
        <taxon>Clostridia</taxon>
        <taxon>Lachnospirales</taxon>
        <taxon>Lachnospiraceae</taxon>
        <taxon>Murimonas</taxon>
    </lineage>
</organism>
<dbReference type="Pfam" id="PF00990">
    <property type="entry name" value="GGDEF"/>
    <property type="match status" value="1"/>
</dbReference>
<dbReference type="Proteomes" id="UP000245412">
    <property type="component" value="Unassembled WGS sequence"/>
</dbReference>
<comment type="caution">
    <text evidence="2">The sequence shown here is derived from an EMBL/GenBank/DDBJ whole genome shotgun (WGS) entry which is preliminary data.</text>
</comment>
<accession>A0AB73T2S7</accession>
<name>A0AB73T2S7_9FIRM</name>
<dbReference type="EMBL" id="QGGY01000008">
    <property type="protein sequence ID" value="PWJ74722.1"/>
    <property type="molecule type" value="Genomic_DNA"/>
</dbReference>
<gene>
    <name evidence="2" type="ORF">C7383_108152</name>
</gene>
<sequence>MKIEEYLCGLTKKMCNYYLLNPTEENFGKIIETWSDNFSMIGTGKHEVYTSFEDAVNGIAGNQTEASQIKFEILDEWYQAVMLREDAALVYGGIWVRELMPKEGEALIEMDTRFSIIYVCDEEGNWKMVHLHHSMPYFDQGQDEFYPKALSVKVREAMELVELFKKRSEMDLMTGVYNHESFQKRIEEQLKKGKKLNLYILDLDNFKNVNDTYGHSAGDELLKYLAKLLQKYFKEDGIIGRIGGDEFAMCDFKASGSEESGKRLMALWDEYREGSAKILNGNYSGFSIGIAANEDEKLTYRQLFRRADQAVYQAKNIGKDRYVWYMEK</sequence>
<dbReference type="PROSITE" id="PS50887">
    <property type="entry name" value="GGDEF"/>
    <property type="match status" value="1"/>
</dbReference>
<evidence type="ECO:0000313" key="2">
    <source>
        <dbReference type="EMBL" id="PWJ74722.1"/>
    </source>
</evidence>
<dbReference type="Pfam" id="PF13474">
    <property type="entry name" value="SnoaL_3"/>
    <property type="match status" value="1"/>
</dbReference>
<dbReference type="InterPro" id="IPR000160">
    <property type="entry name" value="GGDEF_dom"/>
</dbReference>
<dbReference type="GO" id="GO:0052621">
    <property type="term" value="F:diguanylate cyclase activity"/>
    <property type="evidence" value="ECO:0007669"/>
    <property type="project" value="TreeGrafter"/>
</dbReference>
<dbReference type="PANTHER" id="PTHR45138">
    <property type="entry name" value="REGULATORY COMPONENTS OF SENSORY TRANSDUCTION SYSTEM"/>
    <property type="match status" value="1"/>
</dbReference>
<dbReference type="InterPro" id="IPR032710">
    <property type="entry name" value="NTF2-like_dom_sf"/>
</dbReference>